<dbReference type="PANTHER" id="PTHR30055">
    <property type="entry name" value="HTH-TYPE TRANSCRIPTIONAL REGULATOR RUTR"/>
    <property type="match status" value="1"/>
</dbReference>
<evidence type="ECO:0000256" key="4">
    <source>
        <dbReference type="PROSITE-ProRule" id="PRU00335"/>
    </source>
</evidence>
<evidence type="ECO:0000256" key="3">
    <source>
        <dbReference type="ARBA" id="ARBA00023163"/>
    </source>
</evidence>
<dbReference type="EMBL" id="PVSR01000007">
    <property type="protein sequence ID" value="PRW64016.1"/>
    <property type="molecule type" value="Genomic_DNA"/>
</dbReference>
<dbReference type="AlphaFoldDB" id="A0A2T0GY30"/>
<feature type="DNA-binding region" description="H-T-H motif" evidence="4">
    <location>
        <begin position="35"/>
        <end position="54"/>
    </location>
</feature>
<keyword evidence="7" id="KW-1185">Reference proteome</keyword>
<evidence type="ECO:0000256" key="1">
    <source>
        <dbReference type="ARBA" id="ARBA00023015"/>
    </source>
</evidence>
<evidence type="ECO:0000259" key="5">
    <source>
        <dbReference type="PROSITE" id="PS50977"/>
    </source>
</evidence>
<dbReference type="GO" id="GO:0003700">
    <property type="term" value="F:DNA-binding transcription factor activity"/>
    <property type="evidence" value="ECO:0007669"/>
    <property type="project" value="TreeGrafter"/>
</dbReference>
<dbReference type="Pfam" id="PF00440">
    <property type="entry name" value="TetR_N"/>
    <property type="match status" value="1"/>
</dbReference>
<dbReference type="InterPro" id="IPR009057">
    <property type="entry name" value="Homeodomain-like_sf"/>
</dbReference>
<dbReference type="InterPro" id="IPR023772">
    <property type="entry name" value="DNA-bd_HTH_TetR-type_CS"/>
</dbReference>
<reference evidence="6 7" key="1">
    <citation type="submission" date="2018-03" db="EMBL/GenBank/DDBJ databases">
        <title>Actinopolyspora mortivallis from Sahara, screening for active biomolecules.</title>
        <authorList>
            <person name="Selama O."/>
            <person name="Wellington E.M.H."/>
            <person name="Hacene H."/>
        </authorList>
    </citation>
    <scope>NUCLEOTIDE SEQUENCE [LARGE SCALE GENOMIC DNA]</scope>
    <source>
        <strain evidence="6 7">M5A</strain>
    </source>
</reference>
<dbReference type="InterPro" id="IPR050109">
    <property type="entry name" value="HTH-type_TetR-like_transc_reg"/>
</dbReference>
<dbReference type="InParanoid" id="A0A2T0GY30"/>
<accession>A0A2T0GY30</accession>
<gene>
    <name evidence="6" type="ORF">CEP50_07425</name>
</gene>
<evidence type="ECO:0000313" key="6">
    <source>
        <dbReference type="EMBL" id="PRW64016.1"/>
    </source>
</evidence>
<dbReference type="SUPFAM" id="SSF48498">
    <property type="entry name" value="Tetracyclin repressor-like, C-terminal domain"/>
    <property type="match status" value="1"/>
</dbReference>
<dbReference type="SUPFAM" id="SSF46689">
    <property type="entry name" value="Homeodomain-like"/>
    <property type="match status" value="1"/>
</dbReference>
<evidence type="ECO:0000313" key="7">
    <source>
        <dbReference type="Proteomes" id="UP000239352"/>
    </source>
</evidence>
<name>A0A2T0GY30_ACTMO</name>
<dbReference type="InterPro" id="IPR036271">
    <property type="entry name" value="Tet_transcr_reg_TetR-rel_C_sf"/>
</dbReference>
<dbReference type="PANTHER" id="PTHR30055:SF234">
    <property type="entry name" value="HTH-TYPE TRANSCRIPTIONAL REGULATOR BETI"/>
    <property type="match status" value="1"/>
</dbReference>
<organism evidence="6 7">
    <name type="scientific">Actinopolyspora mortivallis</name>
    <dbReference type="NCBI Taxonomy" id="33906"/>
    <lineage>
        <taxon>Bacteria</taxon>
        <taxon>Bacillati</taxon>
        <taxon>Actinomycetota</taxon>
        <taxon>Actinomycetes</taxon>
        <taxon>Actinopolysporales</taxon>
        <taxon>Actinopolysporaceae</taxon>
        <taxon>Actinopolyspora</taxon>
    </lineage>
</organism>
<feature type="domain" description="HTH tetR-type" evidence="5">
    <location>
        <begin position="12"/>
        <end position="72"/>
    </location>
</feature>
<proteinExistence type="predicted"/>
<keyword evidence="3" id="KW-0804">Transcription</keyword>
<dbReference type="InterPro" id="IPR047923">
    <property type="entry name" value="ArpA-like"/>
</dbReference>
<dbReference type="Pfam" id="PF21935">
    <property type="entry name" value="TetR_C_45"/>
    <property type="match status" value="1"/>
</dbReference>
<dbReference type="Gene3D" id="1.10.357.10">
    <property type="entry name" value="Tetracycline Repressor, domain 2"/>
    <property type="match status" value="1"/>
</dbReference>
<keyword evidence="1" id="KW-0805">Transcription regulation</keyword>
<dbReference type="InterPro" id="IPR001647">
    <property type="entry name" value="HTH_TetR"/>
</dbReference>
<evidence type="ECO:0000256" key="2">
    <source>
        <dbReference type="ARBA" id="ARBA00023125"/>
    </source>
</evidence>
<sequence length="222" mass="24437">MEESVVKQERAVRTRALVLRAGAEVIAARGYEGATIAEILAHAGVTKGAMYFHFPSKQALAEAVIEEQTSISAVPRTMSRLQDAIDLSQRVARSLQHDPLLQAGTRIAVETGFSEEPLVPYGHWTEMFRSLFTAAKEANELLPTVDPKETAEMFVASYLGVQLFSQAATNRADLPRRVEGLWRHLLPGIAVPGVLGWIRPQGTEERAEETFDDMHEDVASPT</sequence>
<dbReference type="PROSITE" id="PS50977">
    <property type="entry name" value="HTH_TETR_2"/>
    <property type="match status" value="1"/>
</dbReference>
<dbReference type="PRINTS" id="PR00455">
    <property type="entry name" value="HTHTETR"/>
</dbReference>
<dbReference type="GO" id="GO:0000976">
    <property type="term" value="F:transcription cis-regulatory region binding"/>
    <property type="evidence" value="ECO:0007669"/>
    <property type="project" value="TreeGrafter"/>
</dbReference>
<dbReference type="InterPro" id="IPR054126">
    <property type="entry name" value="CprB_TetR_C"/>
</dbReference>
<keyword evidence="2 4" id="KW-0238">DNA-binding</keyword>
<comment type="caution">
    <text evidence="6">The sequence shown here is derived from an EMBL/GenBank/DDBJ whole genome shotgun (WGS) entry which is preliminary data.</text>
</comment>
<dbReference type="PROSITE" id="PS01081">
    <property type="entry name" value="HTH_TETR_1"/>
    <property type="match status" value="1"/>
</dbReference>
<dbReference type="NCBIfam" id="NF041196">
    <property type="entry name" value="ScbR_bind_reg"/>
    <property type="match status" value="1"/>
</dbReference>
<dbReference type="Proteomes" id="UP000239352">
    <property type="component" value="Unassembled WGS sequence"/>
</dbReference>
<protein>
    <submittedName>
        <fullName evidence="6">TetR family transcriptional regulator</fullName>
    </submittedName>
</protein>